<evidence type="ECO:0000313" key="2">
    <source>
        <dbReference type="EMBL" id="QFR44015.1"/>
    </source>
</evidence>
<gene>
    <name evidence="2" type="ORF">FJR47_08820</name>
</gene>
<evidence type="ECO:0000256" key="1">
    <source>
        <dbReference type="SAM" id="SignalP"/>
    </source>
</evidence>
<dbReference type="SUPFAM" id="SSF56935">
    <property type="entry name" value="Porins"/>
    <property type="match status" value="1"/>
</dbReference>
<name>A0AAJ4A5A1_9BACT</name>
<proteinExistence type="predicted"/>
<dbReference type="Proteomes" id="UP000326061">
    <property type="component" value="Chromosome"/>
</dbReference>
<dbReference type="RefSeq" id="WP_152300075.1">
    <property type="nucleotide sequence ID" value="NZ_CP041166.1"/>
</dbReference>
<dbReference type="InterPro" id="IPR023614">
    <property type="entry name" value="Porin_dom_sf"/>
</dbReference>
<feature type="signal peptide" evidence="1">
    <location>
        <begin position="1"/>
        <end position="21"/>
    </location>
</feature>
<evidence type="ECO:0008006" key="4">
    <source>
        <dbReference type="Google" id="ProtNLM"/>
    </source>
</evidence>
<dbReference type="Gene3D" id="2.40.160.10">
    <property type="entry name" value="Porin"/>
    <property type="match status" value="1"/>
</dbReference>
<feature type="chain" id="PRO_5042570500" description="Porin" evidence="1">
    <location>
        <begin position="22"/>
        <end position="424"/>
    </location>
</feature>
<protein>
    <recommendedName>
        <fullName evidence="4">Porin</fullName>
    </recommendedName>
</protein>
<dbReference type="AlphaFoldDB" id="A0AAJ4A5A1"/>
<keyword evidence="1" id="KW-0732">Signal</keyword>
<keyword evidence="3" id="KW-1185">Reference proteome</keyword>
<sequence length="424" mass="45143">MKKMVKMSLVAASLVATAAMAADSGIDIQTSGQAVVYYNTAATNGTADQDLFGANAGDNTRANFGIQLNLNADLKNDFTFGSTINYLGTLGLEKNLVTNTMQDTGTELDDDNIADDIYLSQLYIAKKVGNTTVKLGRQELPQSLSPLAYSEGWNVFKNTFDAALVVNTDIPDTTLVGAYVSATNGNGFGNDMASFDDLRVNRSSVYTGTETGVAVAGEAYMLTAQNKSIPMATVTATYYTLNDIMVATNEGADALWGDIAIADKELPVTIGLQGGSIMPEASALEDTTAFGAKVGMKPVDALSVCLAFSTVDDGTAQIRNLGGVKSPLYTQMIGNQDAIVWDNSTYMLKAAYNTGAYGTVIAQGTFSDDGSAAKRDLTDMELVYKAKVSGFDLMAAYIYQSWSEKDANEVDQQDVVRVVARYNF</sequence>
<evidence type="ECO:0000313" key="3">
    <source>
        <dbReference type="Proteomes" id="UP000326061"/>
    </source>
</evidence>
<dbReference type="KEGG" id="suln:FJR47_08820"/>
<organism evidence="2 3">
    <name type="scientific">Sulfurimonas xiamenensis</name>
    <dbReference type="NCBI Taxonomy" id="2590021"/>
    <lineage>
        <taxon>Bacteria</taxon>
        <taxon>Pseudomonadati</taxon>
        <taxon>Campylobacterota</taxon>
        <taxon>Epsilonproteobacteria</taxon>
        <taxon>Campylobacterales</taxon>
        <taxon>Sulfurimonadaceae</taxon>
        <taxon>Sulfurimonas</taxon>
    </lineage>
</organism>
<dbReference type="EMBL" id="CP041166">
    <property type="protein sequence ID" value="QFR44015.1"/>
    <property type="molecule type" value="Genomic_DNA"/>
</dbReference>
<accession>A0AAJ4A5A1</accession>
<reference evidence="3" key="1">
    <citation type="submission" date="2019-06" db="EMBL/GenBank/DDBJ databases">
        <title>Sulfurimonas gotlandica sp. nov., a chemoautotrophic and psychrotolerant epsilonproteobacterium isolated from a pelagic redoxcline, and an emended description of the genus Sulfurimonas.</title>
        <authorList>
            <person name="Wang S."/>
            <person name="Jiang L."/>
            <person name="Shao Z."/>
        </authorList>
    </citation>
    <scope>NUCLEOTIDE SEQUENCE [LARGE SCALE GENOMIC DNA]</scope>
    <source>
        <strain evidence="3">1-1N</strain>
    </source>
</reference>